<dbReference type="Proteomes" id="UP000790347">
    <property type="component" value="Unassembled WGS sequence"/>
</dbReference>
<organism evidence="1 2">
    <name type="scientific">Dermatophagoides farinae</name>
    <name type="common">American house dust mite</name>
    <dbReference type="NCBI Taxonomy" id="6954"/>
    <lineage>
        <taxon>Eukaryota</taxon>
        <taxon>Metazoa</taxon>
        <taxon>Ecdysozoa</taxon>
        <taxon>Arthropoda</taxon>
        <taxon>Chelicerata</taxon>
        <taxon>Arachnida</taxon>
        <taxon>Acari</taxon>
        <taxon>Acariformes</taxon>
        <taxon>Sarcoptiformes</taxon>
        <taxon>Astigmata</taxon>
        <taxon>Psoroptidia</taxon>
        <taxon>Analgoidea</taxon>
        <taxon>Pyroglyphidae</taxon>
        <taxon>Dermatophagoidinae</taxon>
        <taxon>Dermatophagoides</taxon>
    </lineage>
</organism>
<proteinExistence type="predicted"/>
<dbReference type="EMBL" id="ASGP02000003">
    <property type="protein sequence ID" value="KAH9517101.1"/>
    <property type="molecule type" value="Genomic_DNA"/>
</dbReference>
<reference evidence="1" key="1">
    <citation type="submission" date="2013-05" db="EMBL/GenBank/DDBJ databases">
        <authorList>
            <person name="Yim A.K.Y."/>
            <person name="Chan T.F."/>
            <person name="Ji K.M."/>
            <person name="Liu X.Y."/>
            <person name="Zhou J.W."/>
            <person name="Li R.Q."/>
            <person name="Yang K.Y."/>
            <person name="Li J."/>
            <person name="Li M."/>
            <person name="Law P.T.W."/>
            <person name="Wu Y.L."/>
            <person name="Cai Z.L."/>
            <person name="Qin H."/>
            <person name="Bao Y."/>
            <person name="Leung R.K.K."/>
            <person name="Ng P.K.S."/>
            <person name="Zou J."/>
            <person name="Zhong X.J."/>
            <person name="Ran P.X."/>
            <person name="Zhong N.S."/>
            <person name="Liu Z.G."/>
            <person name="Tsui S.K.W."/>
        </authorList>
    </citation>
    <scope>NUCLEOTIDE SEQUENCE</scope>
    <source>
        <strain evidence="1">Derf</strain>
        <tissue evidence="1">Whole organism</tissue>
    </source>
</reference>
<evidence type="ECO:0000313" key="2">
    <source>
        <dbReference type="Proteomes" id="UP000790347"/>
    </source>
</evidence>
<evidence type="ECO:0000313" key="1">
    <source>
        <dbReference type="EMBL" id="KAH9517101.1"/>
    </source>
</evidence>
<keyword evidence="2" id="KW-1185">Reference proteome</keyword>
<comment type="caution">
    <text evidence="1">The sequence shown here is derived from an EMBL/GenBank/DDBJ whole genome shotgun (WGS) entry which is preliminary data.</text>
</comment>
<name>A0A922HYY2_DERFA</name>
<dbReference type="AlphaFoldDB" id="A0A922HYY2"/>
<accession>A0A922HYY2</accession>
<reference evidence="1" key="2">
    <citation type="journal article" date="2022" name="Res Sq">
        <title>Comparative Genomics Reveals Insights into the Divergent Evolution of Astigmatic Mites and Household Pest Adaptations.</title>
        <authorList>
            <person name="Xiong Q."/>
            <person name="Wan A.T.-Y."/>
            <person name="Liu X.-Y."/>
            <person name="Fung C.S.-H."/>
            <person name="Xiao X."/>
            <person name="Malainual N."/>
            <person name="Hou J."/>
            <person name="Wang L."/>
            <person name="Wang M."/>
            <person name="Yang K."/>
            <person name="Cui Y."/>
            <person name="Leung E."/>
            <person name="Nong W."/>
            <person name="Shin S.-K."/>
            <person name="Au S."/>
            <person name="Jeong K.Y."/>
            <person name="Chew F.T."/>
            <person name="Hui J."/>
            <person name="Leung T.F."/>
            <person name="Tungtrongchitr A."/>
            <person name="Zhong N."/>
            <person name="Liu Z."/>
            <person name="Tsui S."/>
        </authorList>
    </citation>
    <scope>NUCLEOTIDE SEQUENCE</scope>
    <source>
        <strain evidence="1">Derf</strain>
        <tissue evidence="1">Whole organism</tissue>
    </source>
</reference>
<gene>
    <name evidence="1" type="ORF">DERF_007801</name>
</gene>
<protein>
    <submittedName>
        <fullName evidence="1">Uncharacterized protein</fullName>
    </submittedName>
</protein>
<sequence>MKIGPFLDPAEKKSHFNRVKKNSELVDIQRMKKVQIRDPSSSSIGLDIWYHHSFHSLTAMMKFH</sequence>